<dbReference type="GO" id="GO:0032993">
    <property type="term" value="C:protein-DNA complex"/>
    <property type="evidence" value="ECO:0007669"/>
    <property type="project" value="TreeGrafter"/>
</dbReference>
<dbReference type="SUPFAM" id="SSF48150">
    <property type="entry name" value="DNA-glycosylase"/>
    <property type="match status" value="1"/>
</dbReference>
<evidence type="ECO:0000256" key="3">
    <source>
        <dbReference type="ARBA" id="ARBA00022763"/>
    </source>
</evidence>
<protein>
    <recommendedName>
        <fullName evidence="2">DNA-3-methyladenine glycosylase II</fullName>
        <ecNumber evidence="2">3.2.2.21</ecNumber>
    </recommendedName>
</protein>
<dbReference type="GO" id="GO:0008725">
    <property type="term" value="F:DNA-3-methyladenine glycosylase activity"/>
    <property type="evidence" value="ECO:0007669"/>
    <property type="project" value="TreeGrafter"/>
</dbReference>
<dbReference type="PANTHER" id="PTHR43003:SF5">
    <property type="entry name" value="DNA-3-METHYLADENINE GLYCOSYLASE"/>
    <property type="match status" value="1"/>
</dbReference>
<dbReference type="GO" id="GO:0006285">
    <property type="term" value="P:base-excision repair, AP site formation"/>
    <property type="evidence" value="ECO:0007669"/>
    <property type="project" value="TreeGrafter"/>
</dbReference>
<feature type="domain" description="HhH-GPD" evidence="5">
    <location>
        <begin position="143"/>
        <end position="298"/>
    </location>
</feature>
<accession>A0AA90H078</accession>
<proteinExistence type="predicted"/>
<organism evidence="6">
    <name type="scientific">Streptantibioticus silvisoli</name>
    <dbReference type="NCBI Taxonomy" id="2705255"/>
    <lineage>
        <taxon>Bacteria</taxon>
        <taxon>Bacillati</taxon>
        <taxon>Actinomycetota</taxon>
        <taxon>Actinomycetes</taxon>
        <taxon>Kitasatosporales</taxon>
        <taxon>Streptomycetaceae</taxon>
        <taxon>Streptantibioticus</taxon>
    </lineage>
</organism>
<gene>
    <name evidence="6" type="ORF">POF50_016215</name>
</gene>
<dbReference type="GO" id="GO:0043916">
    <property type="term" value="F:DNA-7-methylguanine glycosylase activity"/>
    <property type="evidence" value="ECO:0007669"/>
    <property type="project" value="TreeGrafter"/>
</dbReference>
<dbReference type="GO" id="GO:0032131">
    <property type="term" value="F:alkylated DNA binding"/>
    <property type="evidence" value="ECO:0007669"/>
    <property type="project" value="TreeGrafter"/>
</dbReference>
<keyword evidence="4" id="KW-0234">DNA repair</keyword>
<dbReference type="Gene3D" id="1.10.340.30">
    <property type="entry name" value="Hypothetical protein, domain 2"/>
    <property type="match status" value="1"/>
</dbReference>
<dbReference type="RefSeq" id="WP_271314248.1">
    <property type="nucleotide sequence ID" value="NZ_JABXJJ020000018.1"/>
</dbReference>
<sequence length="301" mass="32886">MSTTGHPTAGRTLRLPAREPFDFGASLAFLRCFPATAGQQGTAGGELTMALRAGGVTVGARITGAADRAGVDCLLTAGEPLGAGTVREAADRVGFHLGLDDDLTDFYQRAARDAPFTAVLDRLHGYHQVKFPSPFELLCWAILCQRVPVPAARTMRTALVEAVGNRVDVAGRTHWAFPDPGQLAAYRQPELEQLVGNSRKASYLYRSVRRWLDLDEEFLRTGPYDAVRDQLLGLPGIGPWSASFLLIRGLGRTERVAPDREMTRAAEQVYRRPVDAAQFGRLTAFYGPAQGYWAHYLRVAA</sequence>
<evidence type="ECO:0000313" key="6">
    <source>
        <dbReference type="EMBL" id="MDI5970869.1"/>
    </source>
</evidence>
<dbReference type="InterPro" id="IPR011257">
    <property type="entry name" value="DNA_glycosylase"/>
</dbReference>
<dbReference type="InterPro" id="IPR003265">
    <property type="entry name" value="HhH-GPD_domain"/>
</dbReference>
<dbReference type="SMART" id="SM00478">
    <property type="entry name" value="ENDO3c"/>
    <property type="match status" value="1"/>
</dbReference>
<dbReference type="PANTHER" id="PTHR43003">
    <property type="entry name" value="DNA-3-METHYLADENINE GLYCOSYLASE"/>
    <property type="match status" value="1"/>
</dbReference>
<dbReference type="EMBL" id="JABXJJ020000018">
    <property type="protein sequence ID" value="MDI5970869.1"/>
    <property type="molecule type" value="Genomic_DNA"/>
</dbReference>
<dbReference type="InterPro" id="IPR051912">
    <property type="entry name" value="Alkylbase_DNA_Glycosylase/TA"/>
</dbReference>
<dbReference type="GO" id="GO:0006307">
    <property type="term" value="P:DNA alkylation repair"/>
    <property type="evidence" value="ECO:0007669"/>
    <property type="project" value="TreeGrafter"/>
</dbReference>
<evidence type="ECO:0000256" key="1">
    <source>
        <dbReference type="ARBA" id="ARBA00000086"/>
    </source>
</evidence>
<dbReference type="AlphaFoldDB" id="A0AA90H078"/>
<name>A0AA90H078_9ACTN</name>
<dbReference type="EC" id="3.2.2.21" evidence="2"/>
<comment type="caution">
    <text evidence="6">The sequence shown here is derived from an EMBL/GenBank/DDBJ whole genome shotgun (WGS) entry which is preliminary data.</text>
</comment>
<comment type="catalytic activity">
    <reaction evidence="1">
        <text>Hydrolysis of alkylated DNA, releasing 3-methyladenine, 3-methylguanine, 7-methylguanine and 7-methyladenine.</text>
        <dbReference type="EC" id="3.2.2.21"/>
    </reaction>
</comment>
<evidence type="ECO:0000256" key="4">
    <source>
        <dbReference type="ARBA" id="ARBA00023204"/>
    </source>
</evidence>
<reference evidence="6" key="1">
    <citation type="submission" date="2023-05" db="EMBL/GenBank/DDBJ databases">
        <title>Streptantibioticus silvisoli sp. nov., acidotolerant actinomycetes 1 from pine litter.</title>
        <authorList>
            <person name="Swiecimska M."/>
            <person name="Golinska P."/>
            <person name="Sangal V."/>
            <person name="Wachnowicz B."/>
            <person name="Goodfellow M."/>
        </authorList>
    </citation>
    <scope>NUCLEOTIDE SEQUENCE</scope>
    <source>
        <strain evidence="6">SL13</strain>
    </source>
</reference>
<dbReference type="CDD" id="cd00056">
    <property type="entry name" value="ENDO3c"/>
    <property type="match status" value="1"/>
</dbReference>
<keyword evidence="3" id="KW-0227">DNA damage</keyword>
<evidence type="ECO:0000256" key="2">
    <source>
        <dbReference type="ARBA" id="ARBA00012000"/>
    </source>
</evidence>
<evidence type="ECO:0000259" key="5">
    <source>
        <dbReference type="SMART" id="SM00478"/>
    </source>
</evidence>